<evidence type="ECO:0000256" key="9">
    <source>
        <dbReference type="ARBA" id="ARBA00052017"/>
    </source>
</evidence>
<dbReference type="InterPro" id="IPR020922">
    <property type="entry name" value="dITP/XTP_pyrophosphatase"/>
</dbReference>
<comment type="catalytic activity">
    <reaction evidence="10">
        <text>ITP + H2O = IMP + diphosphate + H(+)</text>
        <dbReference type="Rhea" id="RHEA:29399"/>
        <dbReference type="ChEBI" id="CHEBI:15377"/>
        <dbReference type="ChEBI" id="CHEBI:15378"/>
        <dbReference type="ChEBI" id="CHEBI:33019"/>
        <dbReference type="ChEBI" id="CHEBI:58053"/>
        <dbReference type="ChEBI" id="CHEBI:61402"/>
        <dbReference type="EC" id="3.6.1.66"/>
    </reaction>
</comment>
<dbReference type="AlphaFoldDB" id="C0W0T2"/>
<dbReference type="EMBL" id="ACFG01000030">
    <property type="protein sequence ID" value="EEH63656.1"/>
    <property type="molecule type" value="Genomic_DNA"/>
</dbReference>
<keyword evidence="13" id="KW-1185">Reference proteome</keyword>
<evidence type="ECO:0000256" key="6">
    <source>
        <dbReference type="ARBA" id="ARBA00022842"/>
    </source>
</evidence>
<evidence type="ECO:0000256" key="1">
    <source>
        <dbReference type="ARBA" id="ARBA00008023"/>
    </source>
</evidence>
<dbReference type="NCBIfam" id="TIGR00042">
    <property type="entry name" value="RdgB/HAM1 family non-canonical purine NTP pyrophosphatase"/>
    <property type="match status" value="1"/>
</dbReference>
<evidence type="ECO:0000256" key="4">
    <source>
        <dbReference type="ARBA" id="ARBA00022741"/>
    </source>
</evidence>
<dbReference type="GO" id="GO:0046872">
    <property type="term" value="F:metal ion binding"/>
    <property type="evidence" value="ECO:0007669"/>
    <property type="project" value="UniProtKB-KW"/>
</dbReference>
<comment type="catalytic activity">
    <reaction evidence="9 10">
        <text>XTP + H2O = XMP + diphosphate + H(+)</text>
        <dbReference type="Rhea" id="RHEA:28610"/>
        <dbReference type="ChEBI" id="CHEBI:15377"/>
        <dbReference type="ChEBI" id="CHEBI:15378"/>
        <dbReference type="ChEBI" id="CHEBI:33019"/>
        <dbReference type="ChEBI" id="CHEBI:57464"/>
        <dbReference type="ChEBI" id="CHEBI:61314"/>
        <dbReference type="EC" id="3.6.1.66"/>
    </reaction>
</comment>
<keyword evidence="7 10" id="KW-0546">Nucleotide metabolism</keyword>
<evidence type="ECO:0000256" key="5">
    <source>
        <dbReference type="ARBA" id="ARBA00022801"/>
    </source>
</evidence>
<comment type="caution">
    <text evidence="10">Lacks conserved residue(s) required for the propagation of feature annotation.</text>
</comment>
<proteinExistence type="inferred from homology"/>
<evidence type="ECO:0000256" key="2">
    <source>
        <dbReference type="ARBA" id="ARBA00011738"/>
    </source>
</evidence>
<keyword evidence="4 10" id="KW-0547">Nucleotide-binding</keyword>
<feature type="binding site" evidence="10">
    <location>
        <begin position="158"/>
        <end position="161"/>
    </location>
    <ligand>
        <name>substrate</name>
    </ligand>
</feature>
<dbReference type="CDD" id="cd00515">
    <property type="entry name" value="HAM1"/>
    <property type="match status" value="1"/>
</dbReference>
<evidence type="ECO:0000256" key="7">
    <source>
        <dbReference type="ARBA" id="ARBA00023080"/>
    </source>
</evidence>
<evidence type="ECO:0000256" key="8">
    <source>
        <dbReference type="ARBA" id="ARBA00051875"/>
    </source>
</evidence>
<comment type="caution">
    <text evidence="12">The sequence shown here is derived from an EMBL/GenBank/DDBJ whole genome shotgun (WGS) entry which is preliminary data.</text>
</comment>
<evidence type="ECO:0000256" key="11">
    <source>
        <dbReference type="RuleBase" id="RU003781"/>
    </source>
</evidence>
<dbReference type="InterPro" id="IPR002637">
    <property type="entry name" value="RdgB/HAM1"/>
</dbReference>
<sequence length="203" mass="21654">MFKLILATGNAHKVDELYAILEPLLPGLDRSEIATLRDFTVTDPVEDEVTFPGNALLKARALAAETGLPCIADDSGISVDVLGGAPGIFSARWSGKHGDDKGNLDLLLAQLADIKEQHRGAKFVCAAALVDPASNYETVEIGEMLGSLTYAPRGENGFGYDPIFVPTGYEQTTAEMPAAEKNRISHRAKAFTALAPKIVEILS</sequence>
<organism evidence="12 13">
    <name type="scientific">Gleimia coleocanis DSM 15436</name>
    <dbReference type="NCBI Taxonomy" id="525245"/>
    <lineage>
        <taxon>Bacteria</taxon>
        <taxon>Bacillati</taxon>
        <taxon>Actinomycetota</taxon>
        <taxon>Actinomycetes</taxon>
        <taxon>Actinomycetales</taxon>
        <taxon>Actinomycetaceae</taxon>
        <taxon>Gleimia</taxon>
    </lineage>
</organism>
<dbReference type="eggNOG" id="COG0127">
    <property type="taxonomic scope" value="Bacteria"/>
</dbReference>
<dbReference type="PANTHER" id="PTHR11067:SF9">
    <property type="entry name" value="INOSINE TRIPHOSPHATE PYROPHOSPHATASE"/>
    <property type="match status" value="1"/>
</dbReference>
<comment type="similarity">
    <text evidence="1 10 11">Belongs to the HAM1 NTPase family.</text>
</comment>
<dbReference type="GO" id="GO:0009117">
    <property type="term" value="P:nucleotide metabolic process"/>
    <property type="evidence" value="ECO:0007669"/>
    <property type="project" value="UniProtKB-KW"/>
</dbReference>
<name>C0W0T2_9ACTO</name>
<feature type="binding site" evidence="10">
    <location>
        <position position="74"/>
    </location>
    <ligand>
        <name>Mg(2+)</name>
        <dbReference type="ChEBI" id="CHEBI:18420"/>
    </ligand>
</feature>
<keyword evidence="3 10" id="KW-0479">Metal-binding</keyword>
<dbReference type="GO" id="GO:0017111">
    <property type="term" value="F:ribonucleoside triphosphate phosphatase activity"/>
    <property type="evidence" value="ECO:0007669"/>
    <property type="project" value="InterPro"/>
</dbReference>
<feature type="binding site" evidence="10">
    <location>
        <position position="181"/>
    </location>
    <ligand>
        <name>substrate</name>
    </ligand>
</feature>
<dbReference type="GO" id="GO:0035870">
    <property type="term" value="F:dITP diphosphatase activity"/>
    <property type="evidence" value="ECO:0007669"/>
    <property type="project" value="UniProtKB-UniRule"/>
</dbReference>
<dbReference type="STRING" id="525245.HMPREF0044_0675"/>
<dbReference type="InterPro" id="IPR029001">
    <property type="entry name" value="ITPase-like_fam"/>
</dbReference>
<dbReference type="EC" id="3.6.1.66" evidence="10"/>
<keyword evidence="6 10" id="KW-0460">Magnesium</keyword>
<comment type="function">
    <text evidence="10">Pyrophosphatase that catalyzes the hydrolysis of nucleoside triphosphates to their monophosphate derivatives, with a high preference for the non-canonical purine nucleotides XTP (xanthosine triphosphate), dITP (deoxyinosine triphosphate) and ITP. Seems to function as a house-cleaning enzyme that removes non-canonical purine nucleotides from the nucleotide pool, thus preventing their incorporation into DNA/RNA and avoiding chromosomal lesions.</text>
</comment>
<comment type="catalytic activity">
    <reaction evidence="8 10">
        <text>dITP + H2O = dIMP + diphosphate + H(+)</text>
        <dbReference type="Rhea" id="RHEA:28342"/>
        <dbReference type="ChEBI" id="CHEBI:15377"/>
        <dbReference type="ChEBI" id="CHEBI:15378"/>
        <dbReference type="ChEBI" id="CHEBI:33019"/>
        <dbReference type="ChEBI" id="CHEBI:61194"/>
        <dbReference type="ChEBI" id="CHEBI:61382"/>
        <dbReference type="EC" id="3.6.1.66"/>
    </reaction>
</comment>
<dbReference type="HOGENOM" id="CLU_082080_0_1_11"/>
<evidence type="ECO:0000313" key="12">
    <source>
        <dbReference type="EMBL" id="EEH63656.1"/>
    </source>
</evidence>
<keyword evidence="5 10" id="KW-0378">Hydrolase</keyword>
<dbReference type="Gene3D" id="3.90.950.10">
    <property type="match status" value="1"/>
</dbReference>
<dbReference type="GO" id="GO:0005829">
    <property type="term" value="C:cytosol"/>
    <property type="evidence" value="ECO:0007669"/>
    <property type="project" value="TreeGrafter"/>
</dbReference>
<dbReference type="GO" id="GO:0036222">
    <property type="term" value="F:XTP diphosphatase activity"/>
    <property type="evidence" value="ECO:0007669"/>
    <property type="project" value="UniProtKB-UniRule"/>
</dbReference>
<feature type="binding site" evidence="10">
    <location>
        <position position="75"/>
    </location>
    <ligand>
        <name>substrate</name>
    </ligand>
</feature>
<feature type="binding site" evidence="10">
    <location>
        <begin position="186"/>
        <end position="187"/>
    </location>
    <ligand>
        <name>substrate</name>
    </ligand>
</feature>
<feature type="binding site" evidence="10">
    <location>
        <begin position="8"/>
        <end position="13"/>
    </location>
    <ligand>
        <name>substrate</name>
    </ligand>
</feature>
<gene>
    <name evidence="12" type="primary">rdgB</name>
    <name evidence="12" type="ORF">HMPREF0044_0675</name>
</gene>
<evidence type="ECO:0000256" key="10">
    <source>
        <dbReference type="HAMAP-Rule" id="MF_01405"/>
    </source>
</evidence>
<evidence type="ECO:0000256" key="3">
    <source>
        <dbReference type="ARBA" id="ARBA00022723"/>
    </source>
</evidence>
<comment type="subunit">
    <text evidence="2 10">Homodimer.</text>
</comment>
<dbReference type="HAMAP" id="MF_01405">
    <property type="entry name" value="Non_canon_purine_NTPase"/>
    <property type="match status" value="1"/>
</dbReference>
<dbReference type="PANTHER" id="PTHR11067">
    <property type="entry name" value="INOSINE TRIPHOSPHATE PYROPHOSPHATASE/HAM1 PROTEIN"/>
    <property type="match status" value="1"/>
</dbReference>
<dbReference type="RefSeq" id="WP_006546447.1">
    <property type="nucleotide sequence ID" value="NZ_DS999543.1"/>
</dbReference>
<feature type="active site" description="Proton acceptor" evidence="10">
    <location>
        <position position="74"/>
    </location>
</feature>
<dbReference type="GO" id="GO:0036220">
    <property type="term" value="F:ITP diphosphatase activity"/>
    <property type="evidence" value="ECO:0007669"/>
    <property type="project" value="UniProtKB-UniRule"/>
</dbReference>
<dbReference type="OrthoDB" id="9807456at2"/>
<comment type="cofactor">
    <cofactor evidence="10">
        <name>Mg(2+)</name>
        <dbReference type="ChEBI" id="CHEBI:18420"/>
    </cofactor>
    <text evidence="10">Binds 1 Mg(2+) ion per subunit.</text>
</comment>
<dbReference type="FunFam" id="3.90.950.10:FF:000001">
    <property type="entry name" value="dITP/XTP pyrophosphatase"/>
    <property type="match status" value="1"/>
</dbReference>
<dbReference type="SUPFAM" id="SSF52972">
    <property type="entry name" value="ITPase-like"/>
    <property type="match status" value="1"/>
</dbReference>
<dbReference type="Proteomes" id="UP000010301">
    <property type="component" value="Unassembled WGS sequence"/>
</dbReference>
<accession>C0W0T2</accession>
<dbReference type="GO" id="GO:0000166">
    <property type="term" value="F:nucleotide binding"/>
    <property type="evidence" value="ECO:0007669"/>
    <property type="project" value="UniProtKB-KW"/>
</dbReference>
<dbReference type="GO" id="GO:0009146">
    <property type="term" value="P:purine nucleoside triphosphate catabolic process"/>
    <property type="evidence" value="ECO:0007669"/>
    <property type="project" value="UniProtKB-UniRule"/>
</dbReference>
<evidence type="ECO:0000313" key="13">
    <source>
        <dbReference type="Proteomes" id="UP000010301"/>
    </source>
</evidence>
<reference evidence="12 13" key="1">
    <citation type="submission" date="2009-01" db="EMBL/GenBank/DDBJ databases">
        <authorList>
            <person name="Qin X."/>
            <person name="Bachman B."/>
            <person name="Battles P."/>
            <person name="Bell A."/>
            <person name="Bess C."/>
            <person name="Bickham C."/>
            <person name="Chaboub L."/>
            <person name="Chen D."/>
            <person name="Coyle M."/>
            <person name="Deiros D.R."/>
            <person name="Dinh H."/>
            <person name="Forbes L."/>
            <person name="Fowler G."/>
            <person name="Francisco L."/>
            <person name="Fu Q."/>
            <person name="Gubbala S."/>
            <person name="Hale W."/>
            <person name="Han Y."/>
            <person name="Hemphill L."/>
            <person name="Highlander S.K."/>
            <person name="Hirani K."/>
            <person name="Hogues M."/>
            <person name="Jackson L."/>
            <person name="Jakkamsetti A."/>
            <person name="Javaid M."/>
            <person name="Jiang H."/>
            <person name="Korchina V."/>
            <person name="Kovar C."/>
            <person name="Lara F."/>
            <person name="Lee S."/>
            <person name="Mata R."/>
            <person name="Mathew T."/>
            <person name="Moen C."/>
            <person name="Morales K."/>
            <person name="Munidasa M."/>
            <person name="Nazareth L."/>
            <person name="Ngo R."/>
            <person name="Nguyen L."/>
            <person name="Okwuonu G."/>
            <person name="Ongeri F."/>
            <person name="Patil S."/>
            <person name="Petrosino J."/>
            <person name="Pham C."/>
            <person name="Pham P."/>
            <person name="Pu L.-L."/>
            <person name="Puazo M."/>
            <person name="Raj R."/>
            <person name="Reid J."/>
            <person name="Rouhana J."/>
            <person name="Saada N."/>
            <person name="Shang Y."/>
            <person name="Simmons D."/>
            <person name="Thornton R."/>
            <person name="Warren J."/>
            <person name="Weissenberger G."/>
            <person name="Zhang J."/>
            <person name="Zhang L."/>
            <person name="Zhou C."/>
            <person name="Zhu D."/>
            <person name="Muzny D."/>
            <person name="Worley K."/>
            <person name="Gibbs R."/>
        </authorList>
    </citation>
    <scope>NUCLEOTIDE SEQUENCE [LARGE SCALE GENOMIC DNA]</scope>
    <source>
        <strain evidence="12 13">DSM 15436</strain>
    </source>
</reference>
<dbReference type="Pfam" id="PF01725">
    <property type="entry name" value="Ham1p_like"/>
    <property type="match status" value="1"/>
</dbReference>
<protein>
    <recommendedName>
        <fullName evidence="10">dITP/XTP pyrophosphatase</fullName>
        <ecNumber evidence="10">3.6.1.66</ecNumber>
    </recommendedName>
    <alternativeName>
        <fullName evidence="10">Non-canonical purine NTP pyrophosphatase</fullName>
    </alternativeName>
    <alternativeName>
        <fullName evidence="10">Non-standard purine NTP pyrophosphatase</fullName>
    </alternativeName>
    <alternativeName>
        <fullName evidence="10">Nucleoside-triphosphate diphosphatase</fullName>
    </alternativeName>
    <alternativeName>
        <fullName evidence="10">Nucleoside-triphosphate pyrophosphatase</fullName>
        <shortName evidence="10">NTPase</shortName>
    </alternativeName>
</protein>